<name>A0A9W6YXH3_AMBMO</name>
<sequence length="254" mass="28429">MTSTISQTLKNDDMNLLSSLDPSIDISSKLQLSDKDTLTIQLLEKLEQYTAKHEDVSKDMTNSTMDLKRANYAIVGGGNGRFGRDSWDLRCCLASKSLNVKDGKVIGLVDGLSQLKEKQRLEKKLKEENKEKGKQEGEVEKGKQVQDVKNEGGLAKDVQVNQSSATSRKTKGSKNFQSSKRNNKNSRISEGEEVPEMIMRDPIRMFSGGFVPPALKSSKKYIDLAIEDIVQLANYRRELLNLVDELERLEGSDN</sequence>
<keyword evidence="4" id="KW-1185">Reference proteome</keyword>
<dbReference type="EMBL" id="BSXU01004560">
    <property type="protein sequence ID" value="GMG45348.1"/>
    <property type="molecule type" value="Genomic_DNA"/>
</dbReference>
<protein>
    <recommendedName>
        <fullName evidence="1">Vacuolar ATPase assembly protein VMA22</fullName>
    </recommendedName>
</protein>
<dbReference type="AlphaFoldDB" id="A0A9W6YXH3"/>
<gene>
    <name evidence="3" type="ORF">Amon01_000681300</name>
</gene>
<accession>A0A9W6YXH3</accession>
<comment type="caution">
    <text evidence="3">The sequence shown here is derived from an EMBL/GenBank/DDBJ whole genome shotgun (WGS) entry which is preliminary data.</text>
</comment>
<evidence type="ECO:0000256" key="1">
    <source>
        <dbReference type="ARBA" id="ARBA00093634"/>
    </source>
</evidence>
<dbReference type="GO" id="GO:1990871">
    <property type="term" value="C:Vma12-Vma22 assembly complex"/>
    <property type="evidence" value="ECO:0007669"/>
    <property type="project" value="TreeGrafter"/>
</dbReference>
<organism evidence="3 4">
    <name type="scientific">Ambrosiozyma monospora</name>
    <name type="common">Yeast</name>
    <name type="synonym">Endomycopsis monosporus</name>
    <dbReference type="NCBI Taxonomy" id="43982"/>
    <lineage>
        <taxon>Eukaryota</taxon>
        <taxon>Fungi</taxon>
        <taxon>Dikarya</taxon>
        <taxon>Ascomycota</taxon>
        <taxon>Saccharomycotina</taxon>
        <taxon>Pichiomycetes</taxon>
        <taxon>Pichiales</taxon>
        <taxon>Pichiaceae</taxon>
        <taxon>Ambrosiozyma</taxon>
    </lineage>
</organism>
<dbReference type="PANTHER" id="PTHR31996">
    <property type="entry name" value="COILED-COIL DOMAIN-CONTAINING PROTEIN 115"/>
    <property type="match status" value="1"/>
</dbReference>
<evidence type="ECO:0000313" key="3">
    <source>
        <dbReference type="EMBL" id="GMG45348.1"/>
    </source>
</evidence>
<reference evidence="3" key="1">
    <citation type="submission" date="2023-04" db="EMBL/GenBank/DDBJ databases">
        <title>Ambrosiozyma monospora NBRC 1965.</title>
        <authorList>
            <person name="Ichikawa N."/>
            <person name="Sato H."/>
            <person name="Tonouchi N."/>
        </authorList>
    </citation>
    <scope>NUCLEOTIDE SEQUENCE</scope>
    <source>
        <strain evidence="3">NBRC 1965</strain>
    </source>
</reference>
<proteinExistence type="predicted"/>
<dbReference type="PANTHER" id="PTHR31996:SF2">
    <property type="entry name" value="COILED-COIL DOMAIN-CONTAINING PROTEIN 115"/>
    <property type="match status" value="1"/>
</dbReference>
<evidence type="ECO:0000313" key="4">
    <source>
        <dbReference type="Proteomes" id="UP001165063"/>
    </source>
</evidence>
<dbReference type="InterPro" id="IPR040357">
    <property type="entry name" value="Vma22/CCDC115"/>
</dbReference>
<dbReference type="GO" id="GO:0051082">
    <property type="term" value="F:unfolded protein binding"/>
    <property type="evidence" value="ECO:0007669"/>
    <property type="project" value="TreeGrafter"/>
</dbReference>
<dbReference type="Proteomes" id="UP001165063">
    <property type="component" value="Unassembled WGS sequence"/>
</dbReference>
<feature type="compositionally biased region" description="Basic and acidic residues" evidence="2">
    <location>
        <begin position="126"/>
        <end position="150"/>
    </location>
</feature>
<dbReference type="GO" id="GO:0070072">
    <property type="term" value="P:vacuolar proton-transporting V-type ATPase complex assembly"/>
    <property type="evidence" value="ECO:0007669"/>
    <property type="project" value="InterPro"/>
</dbReference>
<evidence type="ECO:0000256" key="2">
    <source>
        <dbReference type="SAM" id="MobiDB-lite"/>
    </source>
</evidence>
<feature type="region of interest" description="Disordered" evidence="2">
    <location>
        <begin position="126"/>
        <end position="195"/>
    </location>
</feature>
<dbReference type="OrthoDB" id="3997796at2759"/>
<dbReference type="Pfam" id="PF21730">
    <property type="entry name" value="Vma22_CCDC115"/>
    <property type="match status" value="2"/>
</dbReference>